<keyword evidence="5" id="KW-0862">Zinc</keyword>
<accession>A0A5M3MC65</accession>
<dbReference type="GO" id="GO:0016020">
    <property type="term" value="C:membrane"/>
    <property type="evidence" value="ECO:0007669"/>
    <property type="project" value="UniProtKB-SubCell"/>
</dbReference>
<keyword evidence="7 9" id="KW-0472">Membrane</keyword>
<keyword evidence="6 9" id="KW-1133">Transmembrane helix</keyword>
<evidence type="ECO:0000256" key="6">
    <source>
        <dbReference type="ARBA" id="ARBA00022989"/>
    </source>
</evidence>
<evidence type="ECO:0000256" key="3">
    <source>
        <dbReference type="ARBA" id="ARBA00022723"/>
    </source>
</evidence>
<feature type="compositionally biased region" description="Gly residues" evidence="8">
    <location>
        <begin position="400"/>
        <end position="413"/>
    </location>
</feature>
<feature type="compositionally biased region" description="Basic and acidic residues" evidence="8">
    <location>
        <begin position="1"/>
        <end position="15"/>
    </location>
</feature>
<keyword evidence="3" id="KW-0479">Metal-binding</keyword>
<dbReference type="InterPro" id="IPR013083">
    <property type="entry name" value="Znf_RING/FYVE/PHD"/>
</dbReference>
<comment type="subcellular location">
    <subcellularLocation>
        <location evidence="1">Membrane</location>
        <topology evidence="1">Multi-pass membrane protein</topology>
    </subcellularLocation>
</comment>
<feature type="compositionally biased region" description="Low complexity" evidence="8">
    <location>
        <begin position="381"/>
        <end position="399"/>
    </location>
</feature>
<dbReference type="PROSITE" id="PS51292">
    <property type="entry name" value="ZF_RING_CH"/>
    <property type="match status" value="1"/>
</dbReference>
<keyword evidence="4" id="KW-0863">Zinc-finger</keyword>
<evidence type="ECO:0000313" key="11">
    <source>
        <dbReference type="EMBL" id="EIW76633.1"/>
    </source>
</evidence>
<dbReference type="KEGG" id="cput:CONPUDRAFT_63425"/>
<evidence type="ECO:0000256" key="8">
    <source>
        <dbReference type="SAM" id="MobiDB-lite"/>
    </source>
</evidence>
<dbReference type="EMBL" id="JH711585">
    <property type="protein sequence ID" value="EIW76633.1"/>
    <property type="molecule type" value="Genomic_DNA"/>
</dbReference>
<evidence type="ECO:0000256" key="1">
    <source>
        <dbReference type="ARBA" id="ARBA00004141"/>
    </source>
</evidence>
<dbReference type="OrthoDB" id="5817083at2759"/>
<name>A0A5M3MC65_CONPW</name>
<feature type="transmembrane region" description="Helical" evidence="9">
    <location>
        <begin position="180"/>
        <end position="208"/>
    </location>
</feature>
<evidence type="ECO:0000256" key="5">
    <source>
        <dbReference type="ARBA" id="ARBA00022833"/>
    </source>
</evidence>
<feature type="region of interest" description="Disordered" evidence="8">
    <location>
        <begin position="368"/>
        <end position="418"/>
    </location>
</feature>
<keyword evidence="2 9" id="KW-0812">Transmembrane</keyword>
<dbReference type="SUPFAM" id="SSF57850">
    <property type="entry name" value="RING/U-box"/>
    <property type="match status" value="1"/>
</dbReference>
<dbReference type="PANTHER" id="PTHR46283">
    <property type="entry name" value="E3 UBIQUITIN-PROTEIN LIGASE MARCH5"/>
    <property type="match status" value="1"/>
</dbReference>
<evidence type="ECO:0000256" key="2">
    <source>
        <dbReference type="ARBA" id="ARBA00022692"/>
    </source>
</evidence>
<feature type="region of interest" description="Disordered" evidence="8">
    <location>
        <begin position="1"/>
        <end position="74"/>
    </location>
</feature>
<sequence length="604" mass="63745">MDHHFHQEEPERLLAPEDVSPASTPSSSALSSPVDLGAALGEQAQGPQPEAQEQEQPREREQPQEQRASRWEQAKRVPTIHDLRVKLCYICREEERFDGEHPPSDDPPRAWTHPCSCTLVAHEQCLLHWIQSSQQSRARAANALKCPQCGARYELESRNPAALRVLNAGNRLLSVVGRTVTFASVSFAVGSVGFGLYVTGTAYGAYALREFIGKEMFDILLTEDPSNWPWHSFVNLPLIPLALLVSRLPFRPTIPPLVPVLLAWPTSAPVAVRAVAGGSGSSSSGFRLLRGTSTSAGANAALARASAWPPPPLVLGLFVYPLVREGYRRLYARVQAAVLNGGGTGAGAANGPLQRILLAINGDGPFEIQIEHGDGDGGEQQGNQPAGRNNNNNNRDAGAGDAGDAGAGAGGGGDADDPAAAAENTIRVSGTSLGRLVGGALIIPRIASFMGALLLRASHHSPLLRRILAVRPRGAGAALAAAAATTTAGGGRGLAGGSGSIAGLGLAGIDERAWVQMSTPKRLAVLGVMGLSTSWRGTDVWAGSDPVWWRNALGLGLFAVAKDAVHLLHLWLTKRELESRRVKNRSFAGVDVRELDLIDLPAAA</sequence>
<keyword evidence="12" id="KW-1185">Reference proteome</keyword>
<comment type="caution">
    <text evidence="11">The sequence shown here is derived from an EMBL/GenBank/DDBJ whole genome shotgun (WGS) entry which is preliminary data.</text>
</comment>
<dbReference type="SMART" id="SM00744">
    <property type="entry name" value="RINGv"/>
    <property type="match status" value="1"/>
</dbReference>
<feature type="domain" description="RING-CH-type" evidence="10">
    <location>
        <begin position="80"/>
        <end position="156"/>
    </location>
</feature>
<feature type="compositionally biased region" description="Low complexity" evidence="8">
    <location>
        <begin position="18"/>
        <end position="51"/>
    </location>
</feature>
<dbReference type="RefSeq" id="XP_007772879.1">
    <property type="nucleotide sequence ID" value="XM_007774689.1"/>
</dbReference>
<organism evidence="11 12">
    <name type="scientific">Coniophora puteana (strain RWD-64-598)</name>
    <name type="common">Brown rot fungus</name>
    <dbReference type="NCBI Taxonomy" id="741705"/>
    <lineage>
        <taxon>Eukaryota</taxon>
        <taxon>Fungi</taxon>
        <taxon>Dikarya</taxon>
        <taxon>Basidiomycota</taxon>
        <taxon>Agaricomycotina</taxon>
        <taxon>Agaricomycetes</taxon>
        <taxon>Agaricomycetidae</taxon>
        <taxon>Boletales</taxon>
        <taxon>Coniophorineae</taxon>
        <taxon>Coniophoraceae</taxon>
        <taxon>Coniophora</taxon>
    </lineage>
</organism>
<reference evidence="12" key="1">
    <citation type="journal article" date="2012" name="Science">
        <title>The Paleozoic origin of enzymatic lignin decomposition reconstructed from 31 fungal genomes.</title>
        <authorList>
            <person name="Floudas D."/>
            <person name="Binder M."/>
            <person name="Riley R."/>
            <person name="Barry K."/>
            <person name="Blanchette R.A."/>
            <person name="Henrissat B."/>
            <person name="Martinez A.T."/>
            <person name="Otillar R."/>
            <person name="Spatafora J.W."/>
            <person name="Yadav J.S."/>
            <person name="Aerts A."/>
            <person name="Benoit I."/>
            <person name="Boyd A."/>
            <person name="Carlson A."/>
            <person name="Copeland A."/>
            <person name="Coutinho P.M."/>
            <person name="de Vries R.P."/>
            <person name="Ferreira P."/>
            <person name="Findley K."/>
            <person name="Foster B."/>
            <person name="Gaskell J."/>
            <person name="Glotzer D."/>
            <person name="Gorecki P."/>
            <person name="Heitman J."/>
            <person name="Hesse C."/>
            <person name="Hori C."/>
            <person name="Igarashi K."/>
            <person name="Jurgens J.A."/>
            <person name="Kallen N."/>
            <person name="Kersten P."/>
            <person name="Kohler A."/>
            <person name="Kuees U."/>
            <person name="Kumar T.K.A."/>
            <person name="Kuo A."/>
            <person name="LaButti K."/>
            <person name="Larrondo L.F."/>
            <person name="Lindquist E."/>
            <person name="Ling A."/>
            <person name="Lombard V."/>
            <person name="Lucas S."/>
            <person name="Lundell T."/>
            <person name="Martin R."/>
            <person name="McLaughlin D.J."/>
            <person name="Morgenstern I."/>
            <person name="Morin E."/>
            <person name="Murat C."/>
            <person name="Nagy L.G."/>
            <person name="Nolan M."/>
            <person name="Ohm R.A."/>
            <person name="Patyshakuliyeva A."/>
            <person name="Rokas A."/>
            <person name="Ruiz-Duenas F.J."/>
            <person name="Sabat G."/>
            <person name="Salamov A."/>
            <person name="Samejima M."/>
            <person name="Schmutz J."/>
            <person name="Slot J.C."/>
            <person name="St John F."/>
            <person name="Stenlid J."/>
            <person name="Sun H."/>
            <person name="Sun S."/>
            <person name="Syed K."/>
            <person name="Tsang A."/>
            <person name="Wiebenga A."/>
            <person name="Young D."/>
            <person name="Pisabarro A."/>
            <person name="Eastwood D.C."/>
            <person name="Martin F."/>
            <person name="Cullen D."/>
            <person name="Grigoriev I.V."/>
            <person name="Hibbett D.S."/>
        </authorList>
    </citation>
    <scope>NUCLEOTIDE SEQUENCE [LARGE SCALE GENOMIC DNA]</scope>
    <source>
        <strain evidence="12">RWD-64-598 SS2</strain>
    </source>
</reference>
<gene>
    <name evidence="11" type="ORF">CONPUDRAFT_63425</name>
</gene>
<feature type="compositionally biased region" description="Basic and acidic residues" evidence="8">
    <location>
        <begin position="55"/>
        <end position="74"/>
    </location>
</feature>
<evidence type="ECO:0000259" key="10">
    <source>
        <dbReference type="PROSITE" id="PS51292"/>
    </source>
</evidence>
<proteinExistence type="predicted"/>
<dbReference type="InterPro" id="IPR011016">
    <property type="entry name" value="Znf_RING-CH"/>
</dbReference>
<evidence type="ECO:0000256" key="7">
    <source>
        <dbReference type="ARBA" id="ARBA00023136"/>
    </source>
</evidence>
<evidence type="ECO:0000256" key="4">
    <source>
        <dbReference type="ARBA" id="ARBA00022771"/>
    </source>
</evidence>
<dbReference type="Proteomes" id="UP000053558">
    <property type="component" value="Unassembled WGS sequence"/>
</dbReference>
<dbReference type="AlphaFoldDB" id="A0A5M3MC65"/>
<dbReference type="GO" id="GO:0008270">
    <property type="term" value="F:zinc ion binding"/>
    <property type="evidence" value="ECO:0007669"/>
    <property type="project" value="UniProtKB-KW"/>
</dbReference>
<dbReference type="GeneID" id="19208297"/>
<evidence type="ECO:0000256" key="9">
    <source>
        <dbReference type="SAM" id="Phobius"/>
    </source>
</evidence>
<protein>
    <recommendedName>
        <fullName evidence="10">RING-CH-type domain-containing protein</fullName>
    </recommendedName>
</protein>
<dbReference type="Gene3D" id="3.30.40.10">
    <property type="entry name" value="Zinc/RING finger domain, C3HC4 (zinc finger)"/>
    <property type="match status" value="1"/>
</dbReference>
<evidence type="ECO:0000313" key="12">
    <source>
        <dbReference type="Proteomes" id="UP000053558"/>
    </source>
</evidence>
<dbReference type="OMA" id="DFDLWPP"/>